<reference evidence="3" key="1">
    <citation type="submission" date="2019-12" db="EMBL/GenBank/DDBJ databases">
        <title>An insight into the sialome of adult female Ixodes ricinus ticks feeding for 6 days.</title>
        <authorList>
            <person name="Perner J."/>
            <person name="Ribeiro J.M.C."/>
        </authorList>
    </citation>
    <scope>NUCLEOTIDE SEQUENCE</scope>
    <source>
        <strain evidence="3">Semi-engorged</strain>
        <tissue evidence="3">Salivary glands</tissue>
    </source>
</reference>
<protein>
    <submittedName>
        <fullName evidence="3">Putative secreted protein</fullName>
    </submittedName>
</protein>
<feature type="compositionally biased region" description="Basic and acidic residues" evidence="1">
    <location>
        <begin position="54"/>
        <end position="67"/>
    </location>
</feature>
<dbReference type="AlphaFoldDB" id="A0A6B0TSU4"/>
<evidence type="ECO:0000256" key="1">
    <source>
        <dbReference type="SAM" id="MobiDB-lite"/>
    </source>
</evidence>
<evidence type="ECO:0000313" key="3">
    <source>
        <dbReference type="EMBL" id="MXU82238.1"/>
    </source>
</evidence>
<organism evidence="3">
    <name type="scientific">Ixodes ricinus</name>
    <name type="common">Common tick</name>
    <name type="synonym">Acarus ricinus</name>
    <dbReference type="NCBI Taxonomy" id="34613"/>
    <lineage>
        <taxon>Eukaryota</taxon>
        <taxon>Metazoa</taxon>
        <taxon>Ecdysozoa</taxon>
        <taxon>Arthropoda</taxon>
        <taxon>Chelicerata</taxon>
        <taxon>Arachnida</taxon>
        <taxon>Acari</taxon>
        <taxon>Parasitiformes</taxon>
        <taxon>Ixodida</taxon>
        <taxon>Ixodoidea</taxon>
        <taxon>Ixodidae</taxon>
        <taxon>Ixodinae</taxon>
        <taxon>Ixodes</taxon>
    </lineage>
</organism>
<keyword evidence="2" id="KW-0732">Signal</keyword>
<feature type="chain" id="PRO_5025423199" evidence="2">
    <location>
        <begin position="22"/>
        <end position="67"/>
    </location>
</feature>
<sequence length="67" mass="7748">MSRISFFILFRTSSLTGLALSQWDCHRVLVRATQSQLMMYTELCPGQKMSSPDAHLRPETHIRTEHV</sequence>
<proteinExistence type="predicted"/>
<name>A0A6B0TSU4_IXORI</name>
<accession>A0A6B0TSU4</accession>
<evidence type="ECO:0000256" key="2">
    <source>
        <dbReference type="SAM" id="SignalP"/>
    </source>
</evidence>
<feature type="region of interest" description="Disordered" evidence="1">
    <location>
        <begin position="48"/>
        <end position="67"/>
    </location>
</feature>
<dbReference type="EMBL" id="GIFC01000155">
    <property type="protein sequence ID" value="MXU82238.1"/>
    <property type="molecule type" value="Transcribed_RNA"/>
</dbReference>
<feature type="signal peptide" evidence="2">
    <location>
        <begin position="1"/>
        <end position="21"/>
    </location>
</feature>